<dbReference type="InterPro" id="IPR001173">
    <property type="entry name" value="Glyco_trans_2-like"/>
</dbReference>
<comment type="caution">
    <text evidence="18">The sequence shown here is derived from an EMBL/GenBank/DDBJ whole genome shotgun (WGS) entry which is preliminary data.</text>
</comment>
<dbReference type="InterPro" id="IPR000772">
    <property type="entry name" value="Ricin_B_lectin"/>
</dbReference>
<evidence type="ECO:0000256" key="14">
    <source>
        <dbReference type="ARBA" id="ARBA00023157"/>
    </source>
</evidence>
<dbReference type="GO" id="GO:0000139">
    <property type="term" value="C:Golgi membrane"/>
    <property type="evidence" value="ECO:0007669"/>
    <property type="project" value="UniProtKB-SubCell"/>
</dbReference>
<protein>
    <recommendedName>
        <fullName evidence="16">Polypeptide N-acetylgalactosaminyltransferase</fullName>
        <ecNumber evidence="16">2.4.1.-</ecNumber>
    </recommendedName>
    <alternativeName>
        <fullName evidence="16">Protein-UDP acetylgalactosaminyltransferase</fullName>
    </alternativeName>
</protein>
<gene>
    <name evidence="18" type="ORF">RDWZM_007444</name>
</gene>
<dbReference type="GO" id="GO:0030246">
    <property type="term" value="F:carbohydrate binding"/>
    <property type="evidence" value="ECO:0007669"/>
    <property type="project" value="UniProtKB-KW"/>
</dbReference>
<dbReference type="Pfam" id="PF00652">
    <property type="entry name" value="Ricin_B_lectin"/>
    <property type="match status" value="1"/>
</dbReference>
<dbReference type="Gene3D" id="2.80.10.50">
    <property type="match status" value="1"/>
</dbReference>
<dbReference type="InterPro" id="IPR029044">
    <property type="entry name" value="Nucleotide-diphossugar_trans"/>
</dbReference>
<evidence type="ECO:0000256" key="16">
    <source>
        <dbReference type="RuleBase" id="RU361242"/>
    </source>
</evidence>
<evidence type="ECO:0000256" key="10">
    <source>
        <dbReference type="ARBA" id="ARBA00022968"/>
    </source>
</evidence>
<evidence type="ECO:0000256" key="13">
    <source>
        <dbReference type="ARBA" id="ARBA00023136"/>
    </source>
</evidence>
<comment type="pathway">
    <text evidence="3 16">Protein modification; protein glycosylation.</text>
</comment>
<reference evidence="18" key="1">
    <citation type="submission" date="2022-12" db="EMBL/GenBank/DDBJ databases">
        <title>Genome assemblies of Blomia tropicalis.</title>
        <authorList>
            <person name="Cui Y."/>
        </authorList>
    </citation>
    <scope>NUCLEOTIDE SEQUENCE</scope>
    <source>
        <tissue evidence="18">Adult mites</tissue>
    </source>
</reference>
<evidence type="ECO:0000256" key="8">
    <source>
        <dbReference type="ARBA" id="ARBA00022723"/>
    </source>
</evidence>
<evidence type="ECO:0000256" key="7">
    <source>
        <dbReference type="ARBA" id="ARBA00022692"/>
    </source>
</evidence>
<comment type="cofactor">
    <cofactor evidence="1 16">
        <name>Mn(2+)</name>
        <dbReference type="ChEBI" id="CHEBI:29035"/>
    </cofactor>
</comment>
<keyword evidence="19" id="KW-1185">Reference proteome</keyword>
<evidence type="ECO:0000256" key="11">
    <source>
        <dbReference type="ARBA" id="ARBA00022989"/>
    </source>
</evidence>
<keyword evidence="15 16" id="KW-0464">Manganese</keyword>
<keyword evidence="7" id="KW-0812">Transmembrane</keyword>
<dbReference type="Proteomes" id="UP001142055">
    <property type="component" value="Chromosome 3"/>
</dbReference>
<keyword evidence="13" id="KW-0472">Membrane</keyword>
<dbReference type="EMBL" id="JAPWDV010000003">
    <property type="protein sequence ID" value="KAJ6216287.1"/>
    <property type="molecule type" value="Genomic_DNA"/>
</dbReference>
<comment type="subcellular location">
    <subcellularLocation>
        <location evidence="2 16">Golgi apparatus membrane</location>
        <topology evidence="2 16">Single-pass type II membrane protein</topology>
    </subcellularLocation>
</comment>
<dbReference type="PANTHER" id="PTHR11675:SF68">
    <property type="entry name" value="N-ACETYLGALACTOSAMINYLTRANSFERASE 7"/>
    <property type="match status" value="1"/>
</dbReference>
<dbReference type="GO" id="GO:0006493">
    <property type="term" value="P:protein O-linked glycosylation"/>
    <property type="evidence" value="ECO:0007669"/>
    <property type="project" value="TreeGrafter"/>
</dbReference>
<keyword evidence="10" id="KW-0735">Signal-anchor</keyword>
<dbReference type="EC" id="2.4.1.-" evidence="16"/>
<keyword evidence="12 16" id="KW-0333">Golgi apparatus</keyword>
<sequence length="616" mass="71560">MAIKQGKYMGNLIILTIFTIIIVMNASQRKKVNYWSGNANVALTNDGKFDASNIKAPIYTEGIRGNYEYMKRSNRNENSPMDSNNYEDSKQWKKFTGSYGMNIAISDQIPLDRNVPDLRHKECRYWHYPEYGLPTVSVVIVFHNEGFSPLIRTVHSVLERSPKRWLREIILVDDFSDRSHLKEYLETYIEKRFGIYNPLAYKDVSHTDRNTLDGELISEQKSGKVRLIRNSERSGLIRSRVYGANNSIGDVVVFLDAHCEVEYNWLVPLLAPIAIDRHTMTVPIIDGIDSITFQISSVYNQYDTNGRPVGIWEWGMLYKEMIMEYDPSLTGQRFTEPYESPTHAGGLFAIDRKYFFELGAYDLGLLLWGGENFELSFKVWQCGGRLLWVPCSRVGHVYRSAMPSSTSSLEHKRKDPLVDTNYKRVVEVWFDEQYKQYFYTRQPLIQQYDAGDLTEQIQLKQRLRCKSFDWFITNHASMIFVDFPRLPNNVVWGMIRNSNNKCLNADDVHPSARIHTSNCYKNSYQQLFRLNAKGQLGIGERCVETIRPLIKITENLNIQVVACKLGTVDGPWQYENNTKRMLYNGNMCLTAISKNDAIVMRCQIGLINQQWEWFFR</sequence>
<evidence type="ECO:0000313" key="18">
    <source>
        <dbReference type="EMBL" id="KAJ6216287.1"/>
    </source>
</evidence>
<evidence type="ECO:0000256" key="6">
    <source>
        <dbReference type="ARBA" id="ARBA00022679"/>
    </source>
</evidence>
<dbReference type="Gene3D" id="3.90.550.10">
    <property type="entry name" value="Spore Coat Polysaccharide Biosynthesis Protein SpsA, Chain A"/>
    <property type="match status" value="2"/>
</dbReference>
<evidence type="ECO:0000256" key="4">
    <source>
        <dbReference type="ARBA" id="ARBA00005680"/>
    </source>
</evidence>
<evidence type="ECO:0000256" key="15">
    <source>
        <dbReference type="ARBA" id="ARBA00023211"/>
    </source>
</evidence>
<dbReference type="Pfam" id="PF00535">
    <property type="entry name" value="Glycos_transf_2"/>
    <property type="match status" value="2"/>
</dbReference>
<evidence type="ECO:0000256" key="2">
    <source>
        <dbReference type="ARBA" id="ARBA00004323"/>
    </source>
</evidence>
<name>A0A9Q0M2M5_BLOTA</name>
<dbReference type="SUPFAM" id="SSF53448">
    <property type="entry name" value="Nucleotide-diphospho-sugar transferases"/>
    <property type="match status" value="1"/>
</dbReference>
<comment type="similarity">
    <text evidence="4 16">Belongs to the glycosyltransferase 2 family. GalNAc-T subfamily.</text>
</comment>
<evidence type="ECO:0000256" key="5">
    <source>
        <dbReference type="ARBA" id="ARBA00022676"/>
    </source>
</evidence>
<proteinExistence type="inferred from homology"/>
<evidence type="ECO:0000256" key="9">
    <source>
        <dbReference type="ARBA" id="ARBA00022734"/>
    </source>
</evidence>
<accession>A0A9Q0M2M5</accession>
<dbReference type="InterPro" id="IPR035992">
    <property type="entry name" value="Ricin_B-like_lectins"/>
</dbReference>
<evidence type="ECO:0000259" key="17">
    <source>
        <dbReference type="SMART" id="SM00458"/>
    </source>
</evidence>
<dbReference type="GO" id="GO:0004653">
    <property type="term" value="F:polypeptide N-acetylgalactosaminyltransferase activity"/>
    <property type="evidence" value="ECO:0007669"/>
    <property type="project" value="TreeGrafter"/>
</dbReference>
<dbReference type="PANTHER" id="PTHR11675">
    <property type="entry name" value="N-ACETYLGALACTOSAMINYLTRANSFERASE"/>
    <property type="match status" value="1"/>
</dbReference>
<keyword evidence="11" id="KW-1133">Transmembrane helix</keyword>
<organism evidence="18 19">
    <name type="scientific">Blomia tropicalis</name>
    <name type="common">Mite</name>
    <dbReference type="NCBI Taxonomy" id="40697"/>
    <lineage>
        <taxon>Eukaryota</taxon>
        <taxon>Metazoa</taxon>
        <taxon>Ecdysozoa</taxon>
        <taxon>Arthropoda</taxon>
        <taxon>Chelicerata</taxon>
        <taxon>Arachnida</taxon>
        <taxon>Acari</taxon>
        <taxon>Acariformes</taxon>
        <taxon>Sarcoptiformes</taxon>
        <taxon>Astigmata</taxon>
        <taxon>Glycyphagoidea</taxon>
        <taxon>Echimyopodidae</taxon>
        <taxon>Blomia</taxon>
    </lineage>
</organism>
<keyword evidence="5 16" id="KW-0328">Glycosyltransferase</keyword>
<dbReference type="InterPro" id="IPR045885">
    <property type="entry name" value="GalNAc-T"/>
</dbReference>
<dbReference type="OMA" id="WYKRIHV"/>
<dbReference type="SUPFAM" id="SSF50370">
    <property type="entry name" value="Ricin B-like lectins"/>
    <property type="match status" value="1"/>
</dbReference>
<evidence type="ECO:0000256" key="3">
    <source>
        <dbReference type="ARBA" id="ARBA00004922"/>
    </source>
</evidence>
<evidence type="ECO:0000256" key="1">
    <source>
        <dbReference type="ARBA" id="ARBA00001936"/>
    </source>
</evidence>
<dbReference type="AlphaFoldDB" id="A0A9Q0M2M5"/>
<keyword evidence="14 16" id="KW-1015">Disulfide bond</keyword>
<dbReference type="GO" id="GO:0046872">
    <property type="term" value="F:metal ion binding"/>
    <property type="evidence" value="ECO:0007669"/>
    <property type="project" value="UniProtKB-KW"/>
</dbReference>
<dbReference type="SMART" id="SM00458">
    <property type="entry name" value="RICIN"/>
    <property type="match status" value="1"/>
</dbReference>
<evidence type="ECO:0000313" key="19">
    <source>
        <dbReference type="Proteomes" id="UP001142055"/>
    </source>
</evidence>
<dbReference type="CDD" id="cd02510">
    <property type="entry name" value="pp-GalNAc-T"/>
    <property type="match status" value="1"/>
</dbReference>
<keyword evidence="6 16" id="KW-0808">Transferase</keyword>
<keyword evidence="8" id="KW-0479">Metal-binding</keyword>
<keyword evidence="9 16" id="KW-0430">Lectin</keyword>
<dbReference type="PROSITE" id="PS50231">
    <property type="entry name" value="RICIN_B_LECTIN"/>
    <property type="match status" value="1"/>
</dbReference>
<feature type="domain" description="Ricin B lectin" evidence="17">
    <location>
        <begin position="489"/>
        <end position="614"/>
    </location>
</feature>
<evidence type="ECO:0000256" key="12">
    <source>
        <dbReference type="ARBA" id="ARBA00023034"/>
    </source>
</evidence>